<evidence type="ECO:0000256" key="4">
    <source>
        <dbReference type="ARBA" id="ARBA00022622"/>
    </source>
</evidence>
<keyword evidence="8" id="KW-0449">Lipoprotein</keyword>
<evidence type="ECO:0000259" key="12">
    <source>
        <dbReference type="Pfam" id="PF13206"/>
    </source>
</evidence>
<gene>
    <name evidence="13" type="primary">VSG</name>
</gene>
<evidence type="ECO:0000256" key="2">
    <source>
        <dbReference type="ARBA" id="ARBA00004609"/>
    </source>
</evidence>
<dbReference type="Pfam" id="PF10659">
    <property type="entry name" value="Trypan_glycop_C"/>
    <property type="match status" value="1"/>
</dbReference>
<evidence type="ECO:0000256" key="7">
    <source>
        <dbReference type="ARBA" id="ARBA00023180"/>
    </source>
</evidence>
<evidence type="ECO:0000256" key="9">
    <source>
        <dbReference type="SAM" id="MobiDB-lite"/>
    </source>
</evidence>
<keyword evidence="3" id="KW-1003">Cell membrane</keyword>
<keyword evidence="6" id="KW-0472">Membrane</keyword>
<evidence type="ECO:0000313" key="13">
    <source>
        <dbReference type="EMBL" id="AGQ49864.1"/>
    </source>
</evidence>
<dbReference type="InterPro" id="IPR025932">
    <property type="entry name" value="Trypano_VSG_B_N_dom"/>
</dbReference>
<feature type="compositionally biased region" description="Basic and acidic residues" evidence="9">
    <location>
        <begin position="421"/>
        <end position="440"/>
    </location>
</feature>
<dbReference type="AlphaFoldDB" id="S5FUS7"/>
<evidence type="ECO:0000256" key="8">
    <source>
        <dbReference type="ARBA" id="ARBA00023288"/>
    </source>
</evidence>
<evidence type="ECO:0000256" key="5">
    <source>
        <dbReference type="ARBA" id="ARBA00022729"/>
    </source>
</evidence>
<feature type="signal peptide" evidence="10">
    <location>
        <begin position="1"/>
        <end position="18"/>
    </location>
</feature>
<evidence type="ECO:0000256" key="6">
    <source>
        <dbReference type="ARBA" id="ARBA00023136"/>
    </source>
</evidence>
<feature type="domain" description="Trypanosome variant surface glycoprotein B-type N-terminal" evidence="12">
    <location>
        <begin position="10"/>
        <end position="358"/>
    </location>
</feature>
<name>S5FUS7_9TRYP</name>
<accession>S5FUS7</accession>
<evidence type="ECO:0000256" key="1">
    <source>
        <dbReference type="ARBA" id="ARBA00002523"/>
    </source>
</evidence>
<feature type="chain" id="PRO_5004536032" evidence="10">
    <location>
        <begin position="19"/>
        <end position="526"/>
    </location>
</feature>
<feature type="region of interest" description="Disordered" evidence="9">
    <location>
        <begin position="421"/>
        <end position="461"/>
    </location>
</feature>
<organism evidence="13">
    <name type="scientific">Trypanosoma brucei</name>
    <dbReference type="NCBI Taxonomy" id="5691"/>
    <lineage>
        <taxon>Eukaryota</taxon>
        <taxon>Discoba</taxon>
        <taxon>Euglenozoa</taxon>
        <taxon>Kinetoplastea</taxon>
        <taxon>Metakinetoplastina</taxon>
        <taxon>Trypanosomatida</taxon>
        <taxon>Trypanosomatidae</taxon>
        <taxon>Trypanosoma</taxon>
    </lineage>
</organism>
<sequence length="526" mass="56297">MKFMLAAVMLLLLAVAPGAPVVTQRANKAEFSALCGLVQLCRSELTVPELSGAASTSYDHILDFNMTTSDDDWRKLFRDESGPNKYHESKPKEITAPAEWDAAWKEWLAAAKNADKPDEQQHIKESKLHLLSTDAKKSANFIVRQLAREASAWLSSLTENPTTTAALQKTALTTTMKEVLYGEATAAPTTVTTQQAFKKGSAATANDCKKGTEDGGPISLYATLACVCGHHQTSGVAALCADKQTATNDWAIGTGALTDSNMRTIADLCPAGSPRQLTAASLTGLLNAVKSLITIHSNDGFLGAVVSDCDGTGTNGACVKYPNYKTTPTELKKVKWLEKLETLNVALREREELIAREKLVVSMLQAAEGKAQSLGTHPPPALAATQLNTAALPHIDTKQQSKDCTAHKDNKKACTDANCKWEPKDGKSETEGECKPKEGEGTTNAVGDGDGAKEGTAASSGCAQHFNDKDKCEKMNEGKEKPVCAWKKGGENDKDKDELRCRNGSFLVNNQFALSVVSAAFVALLF</sequence>
<dbReference type="VEuPathDB" id="TriTrypDB:Tb927.9.17600"/>
<evidence type="ECO:0000259" key="11">
    <source>
        <dbReference type="Pfam" id="PF10659"/>
    </source>
</evidence>
<keyword evidence="5 10" id="KW-0732">Signal</keyword>
<dbReference type="VEuPathDB" id="TriTrypDB:Tb427_000079100"/>
<dbReference type="InterPro" id="IPR019609">
    <property type="entry name" value="Variant_surf_glycoprt_trypan_C"/>
</dbReference>
<dbReference type="GO" id="GO:0098552">
    <property type="term" value="C:side of membrane"/>
    <property type="evidence" value="ECO:0007669"/>
    <property type="project" value="UniProtKB-KW"/>
</dbReference>
<reference evidence="13" key="1">
    <citation type="journal article" date="2013" name="PLoS Pathog.">
        <title>Mosaic VSGs and the Scale of Trypanosoma brucei Antigenic Variation.</title>
        <authorList>
            <person name="Hall J.P."/>
            <person name="Wang H."/>
            <person name="Barry J.D."/>
        </authorList>
    </citation>
    <scope>NUCLEOTIDE SEQUENCE</scope>
    <source>
        <strain evidence="13">TREU927/4 GUTat 10.1</strain>
    </source>
</reference>
<protein>
    <submittedName>
        <fullName evidence="13">Variant surface glycoprotein</fullName>
    </submittedName>
</protein>
<reference evidence="13" key="2">
    <citation type="submission" date="2013-01" db="EMBL/GenBank/DDBJ databases">
        <authorList>
            <person name="Hall J.P.J."/>
            <person name="Barry J.D."/>
        </authorList>
    </citation>
    <scope>NUCLEOTIDE SEQUENCE</scope>
    <source>
        <strain evidence="13">TREU927/4 GUTat 10.1</strain>
    </source>
</reference>
<keyword evidence="4" id="KW-0336">GPI-anchor</keyword>
<comment type="function">
    <text evidence="1">VSG forms a coat on the surface of the parasite. The trypanosome evades the immune response of the host by expressing a series of antigenically distinct VSGs from an estimated 1000 VSG genes.</text>
</comment>
<feature type="domain" description="Trypanosome variant surface glycoprotein C-terminal" evidence="11">
    <location>
        <begin position="404"/>
        <end position="525"/>
    </location>
</feature>
<dbReference type="EMBL" id="KC434520">
    <property type="protein sequence ID" value="AGQ49864.1"/>
    <property type="molecule type" value="mRNA"/>
</dbReference>
<dbReference type="Pfam" id="PF13206">
    <property type="entry name" value="VSG_B"/>
    <property type="match status" value="1"/>
</dbReference>
<comment type="subcellular location">
    <subcellularLocation>
        <location evidence="2">Cell membrane</location>
        <topology evidence="2">Lipid-anchor</topology>
        <topology evidence="2">GPI-anchor</topology>
    </subcellularLocation>
</comment>
<proteinExistence type="evidence at transcript level"/>
<evidence type="ECO:0000256" key="10">
    <source>
        <dbReference type="SAM" id="SignalP"/>
    </source>
</evidence>
<keyword evidence="7" id="KW-0325">Glycoprotein</keyword>
<evidence type="ECO:0000256" key="3">
    <source>
        <dbReference type="ARBA" id="ARBA00022475"/>
    </source>
</evidence>
<dbReference type="GO" id="GO:0005886">
    <property type="term" value="C:plasma membrane"/>
    <property type="evidence" value="ECO:0007669"/>
    <property type="project" value="UniProtKB-SubCell"/>
</dbReference>